<proteinExistence type="predicted"/>
<protein>
    <submittedName>
        <fullName evidence="2">LicD family protein</fullName>
    </submittedName>
</protein>
<gene>
    <name evidence="2" type="ORF">ONT23_11595</name>
</gene>
<dbReference type="InterPro" id="IPR007074">
    <property type="entry name" value="LicD/FKTN/FKRP_NTP_transf"/>
</dbReference>
<reference evidence="2" key="1">
    <citation type="submission" date="2022-11" db="EMBL/GenBank/DDBJ databases">
        <title>Genomic repertoires linked with pathogenic potency of arthritogenic Prevotella copri isolated from the gut of rheumatoid arthritis patients.</title>
        <authorList>
            <person name="Nii T."/>
            <person name="Maeda Y."/>
            <person name="Motooka D."/>
            <person name="Naito M."/>
            <person name="Matsumoto Y."/>
            <person name="Ogawa T."/>
            <person name="Oguro-Igashira E."/>
            <person name="Kishikawa T."/>
            <person name="Yamashita M."/>
            <person name="Koizumi S."/>
            <person name="Kurakawa T."/>
            <person name="Okumura R."/>
            <person name="Kayama H."/>
            <person name="Murakami M."/>
            <person name="Sakaguchi T."/>
            <person name="Das B."/>
            <person name="Nakamura S."/>
            <person name="Okada Y."/>
            <person name="Kumanogoh A."/>
            <person name="Takeda K."/>
        </authorList>
    </citation>
    <scope>NUCLEOTIDE SEQUENCE</scope>
    <source>
        <strain evidence="2">H012_8</strain>
    </source>
</reference>
<dbReference type="Pfam" id="PF04991">
    <property type="entry name" value="LicD"/>
    <property type="match status" value="2"/>
</dbReference>
<dbReference type="PANTHER" id="PTHR43404">
    <property type="entry name" value="LIPOPOLYSACCHARIDE CHOLINEPHOSPHOTRANSFERASE LICD"/>
    <property type="match status" value="1"/>
</dbReference>
<feature type="domain" description="LicD/FKTN/FKRP nucleotidyltransferase" evidence="1">
    <location>
        <begin position="43"/>
        <end position="163"/>
    </location>
</feature>
<dbReference type="Proteomes" id="UP001209168">
    <property type="component" value="Unassembled WGS sequence"/>
</dbReference>
<dbReference type="EMBL" id="JAPDVH010000001">
    <property type="protein sequence ID" value="MCW4156161.1"/>
    <property type="molecule type" value="Genomic_DNA"/>
</dbReference>
<dbReference type="GO" id="GO:0009100">
    <property type="term" value="P:glycoprotein metabolic process"/>
    <property type="evidence" value="ECO:0007669"/>
    <property type="project" value="UniProtKB-ARBA"/>
</dbReference>
<dbReference type="AlphaFoldDB" id="A0AAW5UJ02"/>
<evidence type="ECO:0000259" key="1">
    <source>
        <dbReference type="Pfam" id="PF04991"/>
    </source>
</evidence>
<name>A0AAW5UJ02_9BACT</name>
<sequence length="273" mass="32517">MMENQTRQYSNEELRARFNPEGSQLWKHQQRMVELLLAFDAICKRHHIRYWLIGGTLIGAARHQGFIPWDDDMDVQMLREDYLKMIEILPRELDETMALQCRQTDENYFFQYAKLRDRRSVLDENNGYDRIFKERGIYIDIFPIDKHPKWLQRLSIQTIGHTYKILKRKDLKDEVIIGKVMRWVHLNERVIYPVMRGIARLTGGAYLDAFGVPFVVERHLEDIFPLITLEFEGHQMPVPGNYDKVLTDQYGNYMQLPDLDKVNLHVGKLEFKS</sequence>
<evidence type="ECO:0000313" key="3">
    <source>
        <dbReference type="Proteomes" id="UP001209168"/>
    </source>
</evidence>
<organism evidence="2 3">
    <name type="scientific">Segatella copri</name>
    <dbReference type="NCBI Taxonomy" id="165179"/>
    <lineage>
        <taxon>Bacteria</taxon>
        <taxon>Pseudomonadati</taxon>
        <taxon>Bacteroidota</taxon>
        <taxon>Bacteroidia</taxon>
        <taxon>Bacteroidales</taxon>
        <taxon>Prevotellaceae</taxon>
        <taxon>Segatella</taxon>
    </lineage>
</organism>
<accession>A0AAW5UJ02</accession>
<dbReference type="InterPro" id="IPR052942">
    <property type="entry name" value="LPS_cholinephosphotransferase"/>
</dbReference>
<dbReference type="RefSeq" id="WP_264901572.1">
    <property type="nucleotide sequence ID" value="NZ_JAPDVH010000001.1"/>
</dbReference>
<feature type="domain" description="LicD/FKTN/FKRP nucleotidyltransferase" evidence="1">
    <location>
        <begin position="219"/>
        <end position="251"/>
    </location>
</feature>
<dbReference type="PANTHER" id="PTHR43404:SF2">
    <property type="entry name" value="LIPOPOLYSACCHARIDE CHOLINEPHOSPHOTRANSFERASE LICD"/>
    <property type="match status" value="1"/>
</dbReference>
<evidence type="ECO:0000313" key="2">
    <source>
        <dbReference type="EMBL" id="MCW4156161.1"/>
    </source>
</evidence>
<comment type="caution">
    <text evidence="2">The sequence shown here is derived from an EMBL/GenBank/DDBJ whole genome shotgun (WGS) entry which is preliminary data.</text>
</comment>